<dbReference type="InterPro" id="IPR044492">
    <property type="entry name" value="P_typ_ATPase_HD_dom"/>
</dbReference>
<feature type="binding site" evidence="16">
    <location>
        <position position="1020"/>
    </location>
    <ligand>
        <name>ATP</name>
        <dbReference type="ChEBI" id="CHEBI:30616"/>
    </ligand>
</feature>
<dbReference type="Gene3D" id="3.40.50.1000">
    <property type="entry name" value="HAD superfamily/HAD-like"/>
    <property type="match status" value="2"/>
</dbReference>
<dbReference type="Pfam" id="PF16209">
    <property type="entry name" value="PhoLip_ATPase_N"/>
    <property type="match status" value="1"/>
</dbReference>
<feature type="binding site" evidence="16">
    <location>
        <position position="777"/>
    </location>
    <ligand>
        <name>ATP</name>
        <dbReference type="ChEBI" id="CHEBI:30616"/>
    </ligand>
</feature>
<dbReference type="GO" id="GO:0045332">
    <property type="term" value="P:phospholipid translocation"/>
    <property type="evidence" value="ECO:0007669"/>
    <property type="project" value="TreeGrafter"/>
</dbReference>
<feature type="binding site" evidence="16">
    <location>
        <position position="989"/>
    </location>
    <ligand>
        <name>ATP</name>
        <dbReference type="ChEBI" id="CHEBI:30616"/>
    </ligand>
</feature>
<feature type="binding site" evidence="16">
    <location>
        <position position="1019"/>
    </location>
    <ligand>
        <name>ATP</name>
        <dbReference type="ChEBI" id="CHEBI:30616"/>
    </ligand>
</feature>
<dbReference type="SFLD" id="SFLDS00003">
    <property type="entry name" value="Haloacid_Dehalogenase"/>
    <property type="match status" value="1"/>
</dbReference>
<evidence type="ECO:0000256" key="11">
    <source>
        <dbReference type="ARBA" id="ARBA00023136"/>
    </source>
</evidence>
<feature type="transmembrane region" description="Helical" evidence="18">
    <location>
        <begin position="1218"/>
        <end position="1239"/>
    </location>
</feature>
<comment type="similarity">
    <text evidence="2 18">Belongs to the cation transport ATPase (P-type) (TC 3.A.3) family. Type IV subfamily.</text>
</comment>
<dbReference type="InParanoid" id="C5LR02"/>
<dbReference type="InterPro" id="IPR001757">
    <property type="entry name" value="P_typ_ATPase"/>
</dbReference>
<keyword evidence="9 18" id="KW-1133">Transmembrane helix</keyword>
<keyword evidence="3 18" id="KW-0812">Transmembrane</keyword>
<dbReference type="SFLD" id="SFLDF00027">
    <property type="entry name" value="p-type_atpase"/>
    <property type="match status" value="1"/>
</dbReference>
<evidence type="ECO:0000256" key="3">
    <source>
        <dbReference type="ARBA" id="ARBA00022692"/>
    </source>
</evidence>
<protein>
    <recommendedName>
        <fullName evidence="18">Phospholipid-transporting ATPase</fullName>
        <ecNumber evidence="18">7.6.2.1</ecNumber>
    </recommendedName>
</protein>
<dbReference type="SUPFAM" id="SSF81660">
    <property type="entry name" value="Metal cation-transporting ATPase, ATP-binding domain N"/>
    <property type="match status" value="1"/>
</dbReference>
<feature type="domain" description="P-type ATPase C-terminal" evidence="22">
    <location>
        <begin position="1042"/>
        <end position="1286"/>
    </location>
</feature>
<keyword evidence="11 18" id="KW-0472">Membrane</keyword>
<dbReference type="PANTHER" id="PTHR24092">
    <property type="entry name" value="PROBABLE PHOSPHOLIPID-TRANSPORTING ATPASE"/>
    <property type="match status" value="1"/>
</dbReference>
<feature type="binding site" evidence="16">
    <location>
        <position position="498"/>
    </location>
    <ligand>
        <name>ATP</name>
        <dbReference type="ChEBI" id="CHEBI:30616"/>
    </ligand>
</feature>
<evidence type="ECO:0000259" key="22">
    <source>
        <dbReference type="Pfam" id="PF16212"/>
    </source>
</evidence>
<dbReference type="GO" id="GO:0005524">
    <property type="term" value="F:ATP binding"/>
    <property type="evidence" value="ECO:0007669"/>
    <property type="project" value="UniProtKB-UniRule"/>
</dbReference>
<keyword evidence="10" id="KW-0915">Sodium</keyword>
<evidence type="ECO:0000256" key="4">
    <source>
        <dbReference type="ARBA" id="ARBA00022723"/>
    </source>
</evidence>
<feature type="region of interest" description="Disordered" evidence="19">
    <location>
        <begin position="1309"/>
        <end position="1333"/>
    </location>
</feature>
<dbReference type="Pfam" id="PF13246">
    <property type="entry name" value="Cation_ATPase"/>
    <property type="match status" value="1"/>
</dbReference>
<reference evidence="23 24" key="1">
    <citation type="submission" date="2008-07" db="EMBL/GenBank/DDBJ databases">
        <authorList>
            <person name="El-Sayed N."/>
            <person name="Caler E."/>
            <person name="Inman J."/>
            <person name="Amedeo P."/>
            <person name="Hass B."/>
            <person name="Wortman J."/>
        </authorList>
    </citation>
    <scope>NUCLEOTIDE SEQUENCE [LARGE SCALE GENOMIC DNA]</scope>
    <source>
        <strain evidence="24">ATCC 50983 / TXsc</strain>
    </source>
</reference>
<evidence type="ECO:0000256" key="1">
    <source>
        <dbReference type="ARBA" id="ARBA00004141"/>
    </source>
</evidence>
<evidence type="ECO:0000259" key="21">
    <source>
        <dbReference type="Pfam" id="PF16209"/>
    </source>
</evidence>
<dbReference type="SUPFAM" id="SSF81665">
    <property type="entry name" value="Calcium ATPase, transmembrane domain M"/>
    <property type="match status" value="1"/>
</dbReference>
<dbReference type="InterPro" id="IPR006539">
    <property type="entry name" value="P-type_ATPase_IV"/>
</dbReference>
<gene>
    <name evidence="23" type="ORF">Pmar_PMAR002957</name>
</gene>
<feature type="binding site" evidence="16">
    <location>
        <position position="864"/>
    </location>
    <ligand>
        <name>ATP</name>
        <dbReference type="ChEBI" id="CHEBI:30616"/>
    </ligand>
</feature>
<feature type="binding site" evidence="17">
    <location>
        <position position="1020"/>
    </location>
    <ligand>
        <name>Mg(2+)</name>
        <dbReference type="ChEBI" id="CHEBI:18420"/>
    </ligand>
</feature>
<proteinExistence type="inferred from homology"/>
<evidence type="ECO:0000256" key="15">
    <source>
        <dbReference type="PIRSR" id="PIRSR606539-1"/>
    </source>
</evidence>
<evidence type="ECO:0000313" key="23">
    <source>
        <dbReference type="EMBL" id="EER00887.1"/>
    </source>
</evidence>
<feature type="binding site" evidence="16">
    <location>
        <position position="863"/>
    </location>
    <ligand>
        <name>ATP</name>
        <dbReference type="ChEBI" id="CHEBI:30616"/>
    </ligand>
</feature>
<keyword evidence="12" id="KW-0739">Sodium transport</keyword>
<dbReference type="EMBL" id="GG684654">
    <property type="protein sequence ID" value="EER00887.1"/>
    <property type="molecule type" value="Genomic_DNA"/>
</dbReference>
<comment type="catalytic activity">
    <reaction evidence="14">
        <text>Na(+)(in) + ATP + H2O = Na(+)(out) + ADP + phosphate + H(+)</text>
        <dbReference type="Rhea" id="RHEA:14633"/>
        <dbReference type="ChEBI" id="CHEBI:15377"/>
        <dbReference type="ChEBI" id="CHEBI:15378"/>
        <dbReference type="ChEBI" id="CHEBI:29101"/>
        <dbReference type="ChEBI" id="CHEBI:30616"/>
        <dbReference type="ChEBI" id="CHEBI:43474"/>
        <dbReference type="ChEBI" id="CHEBI:456216"/>
        <dbReference type="EC" id="7.2.2.3"/>
    </reaction>
    <physiologicalReaction direction="left-to-right" evidence="14">
        <dbReference type="Rhea" id="RHEA:14634"/>
    </physiologicalReaction>
</comment>
<dbReference type="SUPFAM" id="SSF56784">
    <property type="entry name" value="HAD-like"/>
    <property type="match status" value="1"/>
</dbReference>
<evidence type="ECO:0000256" key="17">
    <source>
        <dbReference type="PIRSR" id="PIRSR606539-3"/>
    </source>
</evidence>
<feature type="binding site" evidence="16">
    <location>
        <position position="645"/>
    </location>
    <ligand>
        <name>ATP</name>
        <dbReference type="ChEBI" id="CHEBI:30616"/>
    </ligand>
</feature>
<accession>C5LR02</accession>
<dbReference type="InterPro" id="IPR036412">
    <property type="entry name" value="HAD-like_sf"/>
</dbReference>
<dbReference type="FunFam" id="3.40.50.1000:FF:000001">
    <property type="entry name" value="Phospholipid-transporting ATPase IC"/>
    <property type="match status" value="1"/>
</dbReference>
<feature type="transmembrane region" description="Helical" evidence="18">
    <location>
        <begin position="1259"/>
        <end position="1276"/>
    </location>
</feature>
<sequence>MPQQAEAAALLVFLSTFTAAATTAMSSSKFKRSRAKTHICDICWGDEDECLCHKSAEERQAHVASLHSIVSGKVSMKKTKTSSVLGAAATTTESSANEVIETAIRCITHDRDASNVDWSNFIRTSKYTPLTFLPLNLWYQFHLFANIYFLAAAALQCIPSISDSGGQPLLLLPLIFVLAVAAMRDLAEDIQRHKSDNKENGRKVIRVMQQPDALGMYTEEVTWADLGLGDIVKVKRGEGFPADLVMLSSEDESGMAYVETMNLDGETNLKPKMCNVDLMNDINDEKDAANFMAALTYERPNTNLYKFDGEMTTKGKTYPLTVDQFLLRGSTLQTTAYIYGIVVYCGDQTRIFRNSADTGTGRDKLTKLMATYNHHVITLFILQALICITAAVANAVYTTTEDDWCRALHREGQLSGSIRYLDVNAHEGKDGGEVALDALKVVGTLLLQFTYFVPISLLVIGFLLVSDWILLALSGLGATANSSTLGEELGSVTHIFSDKTGTLTQNLMLFTSACAIGTGGSESPLLVRQSQQQGEPMGDTKPHAAPRDHHVGTDFDIDLFKRIAHSSSGVVRQRFVDFLICLSVCHSVLIKADDDDEEQEEEEASGRGAVDGAHVHSDKLYSGPHHCSVRWILLLPRYDASSPDELALVAGARELGMEFAERPTVNSVRVNLKTDFAKEVVLISFPVPVTSLFQLMGVDANYLDFELLEVIEFDNDRKRMSVLVKEKEPANNCPHPRTLLLIKGADSSMLDVAVPLSKHEDAELSETLGTLAANGLRTLVYGARDLTEDQDFVIKSVESARALRNRLAVGDDKKKAVHECMLRMETNVELVGSTGIEDKLQDQVPEVIKELHSAGIKLWVLTGDKIETAINIGYSSNLLTNDVYNQIIDSTSTRDISAALCALSNLIDSKLTTRAATLDWDNEAEAKLEKEGGGREDVMAREEPEMASFRQVAITVSGDALAVILRHRVLRLKFFRLALTHCVTVIACRVSPKQKADVVKWSGSYLPANTMLSIGDGANDVGMIVVADVGVGLNGKEGAQAARSADYAIPEFRFLRRLLFLHGREAVRKNSIFVYYTVYKNVAFSLPTFLLGFYSFFSGTNLYDPILKQVYNVLYTVFPVLLHGVFDRDMPVSVLARCAFLYKFGHRTFGNFVLARWLFGALWTALWCLIPPLLVLYPESYHWDGNTSPSDHQVGLLVFFAMVLICNITMYKFTNVWFWFIHGGIWFGIFLFLICWAAGSIFGDRFDGSFLNTLLTPPAIGSLMLSCGMSLMPLVLQHQYYGLFFPSNSRVVKERLQLGARKLVAVKKDEEQPEWQPGGREGPRGSRGSLLRKTRTRKSLMYTSIQGAPPPKALQSMGGYGFTENSSVDRIGRSVGPTLVTCGGHPRRRYSVVESTSNRPRASLRTNRASKRNSHLVTLSAGGIQK</sequence>
<feature type="region of interest" description="Disordered" evidence="19">
    <location>
        <begin position="527"/>
        <end position="548"/>
    </location>
</feature>
<evidence type="ECO:0000256" key="19">
    <source>
        <dbReference type="SAM" id="MobiDB-lite"/>
    </source>
</evidence>
<dbReference type="GO" id="GO:0016887">
    <property type="term" value="F:ATP hydrolysis activity"/>
    <property type="evidence" value="ECO:0007669"/>
    <property type="project" value="InterPro"/>
</dbReference>
<comment type="subcellular location">
    <subcellularLocation>
        <location evidence="1 18">Membrane</location>
        <topology evidence="1 18">Multi-pass membrane protein</topology>
    </subcellularLocation>
</comment>
<keyword evidence="8 18" id="KW-1278">Translocase</keyword>
<evidence type="ECO:0000256" key="12">
    <source>
        <dbReference type="ARBA" id="ARBA00023201"/>
    </source>
</evidence>
<keyword evidence="12" id="KW-0813">Transport</keyword>
<feature type="binding site" evidence="16">
    <location>
        <position position="862"/>
    </location>
    <ligand>
        <name>ATP</name>
        <dbReference type="ChEBI" id="CHEBI:30616"/>
    </ligand>
</feature>
<feature type="compositionally biased region" description="Polar residues" evidence="19">
    <location>
        <begin position="1394"/>
        <end position="1407"/>
    </location>
</feature>
<dbReference type="SFLD" id="SFLDG00002">
    <property type="entry name" value="C1.7:_P-type_atpase_like"/>
    <property type="match status" value="1"/>
</dbReference>
<feature type="transmembrane region" description="Helical" evidence="18">
    <location>
        <begin position="449"/>
        <end position="473"/>
    </location>
</feature>
<evidence type="ECO:0000256" key="13">
    <source>
        <dbReference type="ARBA" id="ARBA00034036"/>
    </source>
</evidence>
<feature type="transmembrane region" description="Helical" evidence="18">
    <location>
        <begin position="1073"/>
        <end position="1097"/>
    </location>
</feature>
<evidence type="ECO:0000256" key="6">
    <source>
        <dbReference type="ARBA" id="ARBA00022840"/>
    </source>
</evidence>
<organism evidence="24">
    <name type="scientific">Perkinsus marinus (strain ATCC 50983 / TXsc)</name>
    <dbReference type="NCBI Taxonomy" id="423536"/>
    <lineage>
        <taxon>Eukaryota</taxon>
        <taxon>Sar</taxon>
        <taxon>Alveolata</taxon>
        <taxon>Perkinsozoa</taxon>
        <taxon>Perkinsea</taxon>
        <taxon>Perkinsida</taxon>
        <taxon>Perkinsidae</taxon>
        <taxon>Perkinsus</taxon>
    </lineage>
</organism>
<dbReference type="PANTHER" id="PTHR24092:SF150">
    <property type="entry name" value="PHOSPHOLIPID-TRANSPORTING ATPASE"/>
    <property type="match status" value="1"/>
</dbReference>
<dbReference type="SUPFAM" id="SSF81653">
    <property type="entry name" value="Calcium ATPase, transduction domain A"/>
    <property type="match status" value="1"/>
</dbReference>
<feature type="active site" description="4-aspartylphosphate intermediate" evidence="15">
    <location>
        <position position="498"/>
    </location>
</feature>
<evidence type="ECO:0000256" key="2">
    <source>
        <dbReference type="ARBA" id="ARBA00008109"/>
    </source>
</evidence>
<comment type="cofactor">
    <cofactor evidence="17">
        <name>Mg(2+)</name>
        <dbReference type="ChEBI" id="CHEBI:18420"/>
    </cofactor>
</comment>
<feature type="transmembrane region" description="Helical" evidence="18">
    <location>
        <begin position="1194"/>
        <end position="1211"/>
    </location>
</feature>
<dbReference type="GeneID" id="9044077"/>
<evidence type="ECO:0000256" key="5">
    <source>
        <dbReference type="ARBA" id="ARBA00022741"/>
    </source>
</evidence>
<dbReference type="RefSeq" id="XP_002768169.1">
    <property type="nucleotide sequence ID" value="XM_002768123.1"/>
</dbReference>
<dbReference type="FunFam" id="3.40.50.1000:FF:000014">
    <property type="entry name" value="Phospholipid-transporting ATPase"/>
    <property type="match status" value="1"/>
</dbReference>
<feature type="binding site" evidence="17">
    <location>
        <position position="500"/>
    </location>
    <ligand>
        <name>Mg(2+)</name>
        <dbReference type="ChEBI" id="CHEBI:18420"/>
    </ligand>
</feature>
<feature type="transmembrane region" description="Helical" evidence="18">
    <location>
        <begin position="169"/>
        <end position="187"/>
    </location>
</feature>
<keyword evidence="7 17" id="KW-0460">Magnesium</keyword>
<feature type="binding site" evidence="16">
    <location>
        <position position="499"/>
    </location>
    <ligand>
        <name>ATP</name>
        <dbReference type="ChEBI" id="CHEBI:30616"/>
    </ligand>
</feature>
<evidence type="ECO:0000256" key="7">
    <source>
        <dbReference type="ARBA" id="ARBA00022842"/>
    </source>
</evidence>
<dbReference type="GO" id="GO:0000287">
    <property type="term" value="F:magnesium ion binding"/>
    <property type="evidence" value="ECO:0007669"/>
    <property type="project" value="UniProtKB-UniRule"/>
</dbReference>
<dbReference type="InterPro" id="IPR018303">
    <property type="entry name" value="ATPase_P-typ_P_site"/>
</dbReference>
<evidence type="ECO:0000256" key="9">
    <source>
        <dbReference type="ARBA" id="ARBA00022989"/>
    </source>
</evidence>
<dbReference type="InterPro" id="IPR008250">
    <property type="entry name" value="ATPase_P-typ_transduc_dom_A_sf"/>
</dbReference>
<dbReference type="GO" id="GO:0140326">
    <property type="term" value="F:ATPase-coupled intramembrane lipid transporter activity"/>
    <property type="evidence" value="ECO:0007669"/>
    <property type="project" value="UniProtKB-EC"/>
</dbReference>
<feature type="transmembrane region" description="Helical" evidence="18">
    <location>
        <begin position="1109"/>
        <end position="1126"/>
    </location>
</feature>
<dbReference type="InterPro" id="IPR023214">
    <property type="entry name" value="HAD_sf"/>
</dbReference>
<evidence type="ECO:0000256" key="14">
    <source>
        <dbReference type="ARBA" id="ARBA00049499"/>
    </source>
</evidence>
<dbReference type="GO" id="GO:0008554">
    <property type="term" value="F:P-type sodium transporter activity"/>
    <property type="evidence" value="ECO:0007669"/>
    <property type="project" value="UniProtKB-EC"/>
</dbReference>
<dbReference type="OrthoDB" id="377733at2759"/>
<feature type="binding site" evidence="17">
    <location>
        <position position="498"/>
    </location>
    <ligand>
        <name>Mg(2+)</name>
        <dbReference type="ChEBI" id="CHEBI:18420"/>
    </ligand>
</feature>
<dbReference type="PROSITE" id="PS00154">
    <property type="entry name" value="ATPASE_E1_E2"/>
    <property type="match status" value="1"/>
</dbReference>
<dbReference type="PRINTS" id="PR00119">
    <property type="entry name" value="CATATPASE"/>
</dbReference>
<dbReference type="GO" id="GO:0005886">
    <property type="term" value="C:plasma membrane"/>
    <property type="evidence" value="ECO:0007669"/>
    <property type="project" value="TreeGrafter"/>
</dbReference>
<evidence type="ECO:0000256" key="16">
    <source>
        <dbReference type="PIRSR" id="PIRSR606539-2"/>
    </source>
</evidence>
<feature type="compositionally biased region" description="Basic and acidic residues" evidence="19">
    <location>
        <begin position="538"/>
        <end position="548"/>
    </location>
</feature>
<feature type="transmembrane region" description="Helical" evidence="18">
    <location>
        <begin position="1153"/>
        <end position="1174"/>
    </location>
</feature>
<dbReference type="Proteomes" id="UP000007800">
    <property type="component" value="Unassembled WGS sequence"/>
</dbReference>
<dbReference type="InterPro" id="IPR023299">
    <property type="entry name" value="ATPase_P-typ_cyto_dom_N"/>
</dbReference>
<feature type="region of interest" description="Disordered" evidence="19">
    <location>
        <begin position="1394"/>
        <end position="1426"/>
    </location>
</feature>
<evidence type="ECO:0000256" key="8">
    <source>
        <dbReference type="ARBA" id="ARBA00022967"/>
    </source>
</evidence>
<evidence type="ECO:0000313" key="24">
    <source>
        <dbReference type="Proteomes" id="UP000007800"/>
    </source>
</evidence>
<dbReference type="OMA" id="SITIMSW"/>
<keyword evidence="4 17" id="KW-0479">Metal-binding</keyword>
<evidence type="ECO:0000256" key="10">
    <source>
        <dbReference type="ARBA" id="ARBA00023053"/>
    </source>
</evidence>
<feature type="binding site" evidence="17">
    <location>
        <position position="1016"/>
    </location>
    <ligand>
        <name>Mg(2+)</name>
        <dbReference type="ChEBI" id="CHEBI:18420"/>
    </ligand>
</feature>
<feature type="chain" id="PRO_5002953167" description="Phospholipid-transporting ATPase" evidence="20">
    <location>
        <begin position="21"/>
        <end position="1426"/>
    </location>
</feature>
<evidence type="ECO:0000256" key="20">
    <source>
        <dbReference type="SAM" id="SignalP"/>
    </source>
</evidence>
<keyword evidence="6 16" id="KW-0067">ATP-binding</keyword>
<dbReference type="Gene3D" id="2.70.150.10">
    <property type="entry name" value="Calcium-transporting ATPase, cytoplasmic transduction domain A"/>
    <property type="match status" value="1"/>
</dbReference>
<dbReference type="InterPro" id="IPR023298">
    <property type="entry name" value="ATPase_P-typ_TM_dom_sf"/>
</dbReference>
<dbReference type="NCBIfam" id="TIGR01652">
    <property type="entry name" value="ATPase-Plipid"/>
    <property type="match status" value="1"/>
</dbReference>
<dbReference type="Pfam" id="PF16212">
    <property type="entry name" value="PhoLip_ATPase_C"/>
    <property type="match status" value="1"/>
</dbReference>
<feature type="binding site" evidence="16">
    <location>
        <position position="995"/>
    </location>
    <ligand>
        <name>ATP</name>
        <dbReference type="ChEBI" id="CHEBI:30616"/>
    </ligand>
</feature>
<keyword evidence="5 16" id="KW-0547">Nucleotide-binding</keyword>
<feature type="binding site" evidence="16">
    <location>
        <position position="500"/>
    </location>
    <ligand>
        <name>ATP</name>
        <dbReference type="ChEBI" id="CHEBI:30616"/>
    </ligand>
</feature>
<feature type="binding site" evidence="16">
    <location>
        <position position="713"/>
    </location>
    <ligand>
        <name>ATP</name>
        <dbReference type="ChEBI" id="CHEBI:30616"/>
    </ligand>
</feature>
<dbReference type="Gene3D" id="3.40.1110.10">
    <property type="entry name" value="Calcium-transporting ATPase, cytoplasmic domain N"/>
    <property type="match status" value="2"/>
</dbReference>
<name>C5LR02_PERM5</name>
<dbReference type="EC" id="7.6.2.1" evidence="18"/>
<keyword evidence="24" id="KW-1185">Reference proteome</keyword>
<comment type="catalytic activity">
    <reaction evidence="13 18">
        <text>ATP + H2O + phospholipidSide 1 = ADP + phosphate + phospholipidSide 2.</text>
        <dbReference type="EC" id="7.6.2.1"/>
    </reaction>
</comment>
<feature type="signal peptide" evidence="20">
    <location>
        <begin position="1"/>
        <end position="20"/>
    </location>
</feature>
<keyword evidence="20" id="KW-0732">Signal</keyword>
<keyword evidence="12" id="KW-0406">Ion transport</keyword>
<dbReference type="InterPro" id="IPR032631">
    <property type="entry name" value="P-type_ATPase_N"/>
</dbReference>
<dbReference type="InterPro" id="IPR032630">
    <property type="entry name" value="P_typ_ATPase_c"/>
</dbReference>
<feature type="transmembrane region" description="Helical" evidence="18">
    <location>
        <begin position="376"/>
        <end position="397"/>
    </location>
</feature>
<feature type="binding site" evidence="16">
    <location>
        <position position="743"/>
    </location>
    <ligand>
        <name>ATP</name>
        <dbReference type="ChEBI" id="CHEBI:30616"/>
    </ligand>
</feature>
<evidence type="ECO:0000256" key="18">
    <source>
        <dbReference type="RuleBase" id="RU362033"/>
    </source>
</evidence>
<feature type="domain" description="P-type ATPase N-terminal" evidence="21">
    <location>
        <begin position="119"/>
        <end position="163"/>
    </location>
</feature>
<dbReference type="NCBIfam" id="TIGR01494">
    <property type="entry name" value="ATPase_P-type"/>
    <property type="match status" value="1"/>
</dbReference>